<evidence type="ECO:0000313" key="4">
    <source>
        <dbReference type="EMBL" id="ARD84606.1"/>
    </source>
</evidence>
<dbReference type="Pfam" id="PF00701">
    <property type="entry name" value="DHDPS"/>
    <property type="match status" value="1"/>
</dbReference>
<organism evidence="4 5">
    <name type="scientific">Ferroplasma acidiphilum</name>
    <dbReference type="NCBI Taxonomy" id="74969"/>
    <lineage>
        <taxon>Archaea</taxon>
        <taxon>Methanobacteriati</taxon>
        <taxon>Thermoplasmatota</taxon>
        <taxon>Thermoplasmata</taxon>
        <taxon>Thermoplasmatales</taxon>
        <taxon>Ferroplasmaceae</taxon>
        <taxon>Ferroplasma</taxon>
    </lineage>
</organism>
<dbReference type="KEGG" id="fai:FAD_0700"/>
<gene>
    <name evidence="4" type="ORF">FAD_0700</name>
</gene>
<name>A0A1V0N3G0_9ARCH</name>
<dbReference type="PANTHER" id="PTHR12128:SF66">
    <property type="entry name" value="4-HYDROXY-2-OXOGLUTARATE ALDOLASE, MITOCHONDRIAL"/>
    <property type="match status" value="1"/>
</dbReference>
<keyword evidence="5" id="KW-1185">Reference proteome</keyword>
<feature type="binding site" evidence="3">
    <location>
        <position position="45"/>
    </location>
    <ligand>
        <name>pyruvate</name>
        <dbReference type="ChEBI" id="CHEBI:15361"/>
    </ligand>
</feature>
<sequence length="290" mass="33041">MQKLDSITPIITPFTDNKVDKDKAVRHGEDVLKGGMKYLFPAGTTGLGPSMASGEKHDLLDAFAHIPDHVILQVGSLNLEDSIYLAREAKKYKIHAVAALPPYYFTGMKREWLIKYYTKLSSEYPTIIYNYPDTTGYNITYDMVNDIKKAGGDVIGIKETTFNMNDILNTKMYVQDFKVYTGPDQYILSAYRLGLDGFVSGASNYGYKIINKIIENYDNKDGDRYQFLLNELADLSRKYGTISSIYDMVEIMTGIDAGNPREPFFKLSKEERNSLEKEMNEAFKKYNFKP</sequence>
<protein>
    <submittedName>
        <fullName evidence="4">2-keto-3-deoxy gluconate aldolase</fullName>
    </submittedName>
</protein>
<accession>A0A1V0N3G0</accession>
<dbReference type="CDD" id="cd00953">
    <property type="entry name" value="KDG_aldolase"/>
    <property type="match status" value="1"/>
</dbReference>
<dbReference type="OrthoDB" id="350860at2157"/>
<dbReference type="AlphaFoldDB" id="A0A1V0N3G0"/>
<dbReference type="InterPro" id="IPR002220">
    <property type="entry name" value="DapA-like"/>
</dbReference>
<dbReference type="PANTHER" id="PTHR12128">
    <property type="entry name" value="DIHYDRODIPICOLINATE SYNTHASE"/>
    <property type="match status" value="1"/>
</dbReference>
<dbReference type="STRING" id="74969.FAD_0700"/>
<evidence type="ECO:0000256" key="2">
    <source>
        <dbReference type="PIRSR" id="PIRSR001365-1"/>
    </source>
</evidence>
<keyword evidence="1" id="KW-0456">Lyase</keyword>
<dbReference type="GO" id="GO:0008840">
    <property type="term" value="F:4-hydroxy-tetrahydrodipicolinate synthase activity"/>
    <property type="evidence" value="ECO:0007669"/>
    <property type="project" value="TreeGrafter"/>
</dbReference>
<evidence type="ECO:0000256" key="3">
    <source>
        <dbReference type="PIRSR" id="PIRSR001365-2"/>
    </source>
</evidence>
<proteinExistence type="predicted"/>
<dbReference type="GeneID" id="31676202"/>
<dbReference type="SUPFAM" id="SSF51569">
    <property type="entry name" value="Aldolase"/>
    <property type="match status" value="1"/>
</dbReference>
<evidence type="ECO:0000313" key="5">
    <source>
        <dbReference type="Proteomes" id="UP000192050"/>
    </source>
</evidence>
<dbReference type="RefSeq" id="WP_081141808.1">
    <property type="nucleotide sequence ID" value="NZ_CP015363.1"/>
</dbReference>
<dbReference type="SMART" id="SM01130">
    <property type="entry name" value="DHDPS"/>
    <property type="match status" value="1"/>
</dbReference>
<reference evidence="4 5" key="1">
    <citation type="submission" date="2011-10" db="EMBL/GenBank/DDBJ databases">
        <title>Metabolic and evolutionary patterns in the extreme acidophile Ferroplasma acidiphilum.</title>
        <authorList>
            <person name="Golyshina O.V."/>
            <person name="Kozyavkin S.A."/>
            <person name="Tatusov R.L."/>
            <person name="Slesarev A.I."/>
            <person name="Golyshin P.N."/>
        </authorList>
    </citation>
    <scope>NUCLEOTIDE SEQUENCE [LARGE SCALE GENOMIC DNA]</scope>
    <source>
        <strain evidence="5">Y</strain>
    </source>
</reference>
<dbReference type="Gene3D" id="3.20.20.70">
    <property type="entry name" value="Aldolase class I"/>
    <property type="match status" value="1"/>
</dbReference>
<dbReference type="InterPro" id="IPR013785">
    <property type="entry name" value="Aldolase_TIM"/>
</dbReference>
<feature type="binding site" evidence="3">
    <location>
        <position position="199"/>
    </location>
    <ligand>
        <name>pyruvate</name>
        <dbReference type="ChEBI" id="CHEBI:15361"/>
    </ligand>
</feature>
<evidence type="ECO:0000256" key="1">
    <source>
        <dbReference type="ARBA" id="ARBA00023239"/>
    </source>
</evidence>
<dbReference type="GO" id="GO:0008675">
    <property type="term" value="F:2-dehydro-3-deoxy-phosphogluconate aldolase activity"/>
    <property type="evidence" value="ECO:0007669"/>
    <property type="project" value="UniProtKB-ARBA"/>
</dbReference>
<feature type="active site" description="Proton donor/acceptor" evidence="2">
    <location>
        <position position="129"/>
    </location>
</feature>
<dbReference type="PIRSF" id="PIRSF001365">
    <property type="entry name" value="DHDPS"/>
    <property type="match status" value="1"/>
</dbReference>
<feature type="active site" description="Schiff-base intermediate with substrate" evidence="2">
    <location>
        <position position="158"/>
    </location>
</feature>
<dbReference type="Proteomes" id="UP000192050">
    <property type="component" value="Chromosome"/>
</dbReference>
<dbReference type="PRINTS" id="PR00146">
    <property type="entry name" value="DHPICSNTHASE"/>
</dbReference>
<dbReference type="EMBL" id="CP015363">
    <property type="protein sequence ID" value="ARD84606.1"/>
    <property type="molecule type" value="Genomic_DNA"/>
</dbReference>